<sequence length="100" mass="10690">MGRRTTEGGGHAHRHAFEEGVLHLSLPGDLALTSRSAADLEAQALALAHRPRLVRVQLSTADPSPASLSVLSRVRRFCENVRIPLTVVGPVRAAAAPLRE</sequence>
<organism evidence="1 2">
    <name type="scientific">Streptomyces hydrogenans</name>
    <dbReference type="NCBI Taxonomy" id="1873719"/>
    <lineage>
        <taxon>Bacteria</taxon>
        <taxon>Bacillati</taxon>
        <taxon>Actinomycetota</taxon>
        <taxon>Actinomycetes</taxon>
        <taxon>Kitasatosporales</taxon>
        <taxon>Streptomycetaceae</taxon>
        <taxon>Streptomyces</taxon>
    </lineage>
</organism>
<evidence type="ECO:0008006" key="3">
    <source>
        <dbReference type="Google" id="ProtNLM"/>
    </source>
</evidence>
<accession>A0ABQ3PGZ8</accession>
<evidence type="ECO:0000313" key="2">
    <source>
        <dbReference type="Proteomes" id="UP001052739"/>
    </source>
</evidence>
<keyword evidence="2" id="KW-1185">Reference proteome</keyword>
<evidence type="ECO:0000313" key="1">
    <source>
        <dbReference type="EMBL" id="GHI24287.1"/>
    </source>
</evidence>
<proteinExistence type="predicted"/>
<dbReference type="RefSeq" id="WP_226652255.1">
    <property type="nucleotide sequence ID" value="NZ_BNDW01000047.1"/>
</dbReference>
<dbReference type="EMBL" id="BNDW01000047">
    <property type="protein sequence ID" value="GHI24287.1"/>
    <property type="molecule type" value="Genomic_DNA"/>
</dbReference>
<protein>
    <recommendedName>
        <fullName evidence="3">STAS domain-containing protein</fullName>
    </recommendedName>
</protein>
<reference evidence="1" key="1">
    <citation type="submission" date="2024-05" db="EMBL/GenBank/DDBJ databases">
        <title>Whole genome shotgun sequence of Streptomyces hydrogenans NBRC 13475.</title>
        <authorList>
            <person name="Komaki H."/>
            <person name="Tamura T."/>
        </authorList>
    </citation>
    <scope>NUCLEOTIDE SEQUENCE</scope>
    <source>
        <strain evidence="1">NBRC 13475</strain>
    </source>
</reference>
<name>A0ABQ3PGZ8_9ACTN</name>
<dbReference type="Proteomes" id="UP001052739">
    <property type="component" value="Unassembled WGS sequence"/>
</dbReference>
<gene>
    <name evidence="1" type="ORF">Shyd_56580</name>
</gene>
<comment type="caution">
    <text evidence="1">The sequence shown here is derived from an EMBL/GenBank/DDBJ whole genome shotgun (WGS) entry which is preliminary data.</text>
</comment>